<accession>L8H524</accession>
<dbReference type="Gene3D" id="3.90.1150.10">
    <property type="entry name" value="Aspartate Aminotransferase, domain 1"/>
    <property type="match status" value="1"/>
</dbReference>
<dbReference type="FunFam" id="3.40.640.10:FF:000012">
    <property type="entry name" value="alanine aminotransferase 2"/>
    <property type="match status" value="1"/>
</dbReference>
<dbReference type="OrthoDB" id="1732682at2759"/>
<evidence type="ECO:0000259" key="7">
    <source>
        <dbReference type="Pfam" id="PF00155"/>
    </source>
</evidence>
<proteinExistence type="inferred from homology"/>
<dbReference type="FunFam" id="1.10.287.1970:FF:000001">
    <property type="entry name" value="Alanine aminotransferase 2"/>
    <property type="match status" value="1"/>
</dbReference>
<comment type="cofactor">
    <cofactor evidence="1">
        <name>pyridoxal 5'-phosphate</name>
        <dbReference type="ChEBI" id="CHEBI:597326"/>
    </cofactor>
</comment>
<dbReference type="UniPathway" id="UPA00528">
    <property type="reaction ID" value="UER00586"/>
</dbReference>
<dbReference type="PANTHER" id="PTHR11751">
    <property type="entry name" value="ALANINE AMINOTRANSFERASE"/>
    <property type="match status" value="1"/>
</dbReference>
<evidence type="ECO:0000256" key="4">
    <source>
        <dbReference type="ARBA" id="ARBA00022679"/>
    </source>
</evidence>
<protein>
    <submittedName>
        <fullName evidence="8">Alanine aminotransferase, mitochondrial, putative</fullName>
    </submittedName>
</protein>
<dbReference type="RefSeq" id="XP_004342401.1">
    <property type="nucleotide sequence ID" value="XM_004342352.1"/>
</dbReference>
<comment type="similarity">
    <text evidence="6">Belongs to the class-I pyridoxal-phosphate-dependent aminotransferase family. Alanine aminotransferase subfamily.</text>
</comment>
<evidence type="ECO:0000256" key="2">
    <source>
        <dbReference type="ARBA" id="ARBA00011738"/>
    </source>
</evidence>
<feature type="domain" description="Aminotransferase class I/classII large" evidence="7">
    <location>
        <begin position="128"/>
        <end position="501"/>
    </location>
</feature>
<dbReference type="InterPro" id="IPR045088">
    <property type="entry name" value="ALAT1/2-like"/>
</dbReference>
<evidence type="ECO:0000256" key="5">
    <source>
        <dbReference type="ARBA" id="ARBA00022898"/>
    </source>
</evidence>
<dbReference type="InterPro" id="IPR015424">
    <property type="entry name" value="PyrdxlP-dep_Trfase"/>
</dbReference>
<dbReference type="EMBL" id="KB007923">
    <property type="protein sequence ID" value="ELR20285.1"/>
    <property type="molecule type" value="Genomic_DNA"/>
</dbReference>
<evidence type="ECO:0000313" key="8">
    <source>
        <dbReference type="EMBL" id="ELR20285.1"/>
    </source>
</evidence>
<keyword evidence="3 8" id="KW-0032">Aminotransferase</keyword>
<dbReference type="PANTHER" id="PTHR11751:SF29">
    <property type="entry name" value="ALANINE TRANSAMINASE"/>
    <property type="match status" value="1"/>
</dbReference>
<dbReference type="VEuPathDB" id="AmoebaDB:ACA1_307500"/>
<dbReference type="Gene3D" id="3.40.640.10">
    <property type="entry name" value="Type I PLP-dependent aspartate aminotransferase-like (Major domain)"/>
    <property type="match status" value="1"/>
</dbReference>
<dbReference type="GO" id="GO:0030170">
    <property type="term" value="F:pyridoxal phosphate binding"/>
    <property type="evidence" value="ECO:0007669"/>
    <property type="project" value="InterPro"/>
</dbReference>
<evidence type="ECO:0000313" key="9">
    <source>
        <dbReference type="Proteomes" id="UP000011083"/>
    </source>
</evidence>
<dbReference type="Proteomes" id="UP000011083">
    <property type="component" value="Unassembled WGS sequence"/>
</dbReference>
<evidence type="ECO:0000256" key="6">
    <source>
        <dbReference type="ARBA" id="ARBA00025785"/>
    </source>
</evidence>
<evidence type="ECO:0000256" key="3">
    <source>
        <dbReference type="ARBA" id="ARBA00022576"/>
    </source>
</evidence>
<dbReference type="Gene3D" id="1.10.287.1970">
    <property type="match status" value="1"/>
</dbReference>
<dbReference type="AlphaFoldDB" id="L8H524"/>
<dbReference type="InterPro" id="IPR004839">
    <property type="entry name" value="Aminotransferase_I/II_large"/>
</dbReference>
<dbReference type="InterPro" id="IPR015422">
    <property type="entry name" value="PyrdxlP-dep_Trfase_small"/>
</dbReference>
<evidence type="ECO:0000256" key="1">
    <source>
        <dbReference type="ARBA" id="ARBA00001933"/>
    </source>
</evidence>
<sequence length="514" mass="56730">MSLPGRAASPSASLLLGTSRRPLSTAPSASAAPSGPIRGRLTTASMNQAVVGAAYAVRGELVMKADQYQRVLADPAQRDTLPFKEIIYCNIGNPQQLQQKPITFFRQVLSCMEYPALLDHPAAAQIYPQDVLQRARHLLANFSGGTGAYSHSKGERIVREHVAGFLQKRDGYAAEPEDIYLSDGASGSVSKALNILIHSRRDGVMIPIPQYPLYSATIPLLGGTQLNYYLDEENSWGLQVSELESLVEDAHKKNVNPRALVIINPGNPTGQCLAESNMQEVIDFCRRRGIVLLADETNAYTKPWLSFKKVLRDMGPKYKDVELISFHSVSKGVIGECGHRGGFMELVGIDEEVKQQFYKLASISLCPNLPGQVVVDLMVRPPVAGEPSYDLYHQETTGIFESLKRRALRLTEAFNKLEGVTCNEAEGAMYLFPRVRLPAKAVHEAVKQKKTPDSFYCLALLDQTGICVVPGSGFGQKDGTYHFRTTFLPPEDKIDAVAKSIAKFHHDFMQKYRD</sequence>
<name>L8H524_ACACF</name>
<keyword evidence="5" id="KW-0663">Pyridoxal phosphate</keyword>
<dbReference type="KEGG" id="acan:ACA1_307500"/>
<dbReference type="InterPro" id="IPR015421">
    <property type="entry name" value="PyrdxlP-dep_Trfase_major"/>
</dbReference>
<dbReference type="GeneID" id="14921132"/>
<reference evidence="8 9" key="1">
    <citation type="journal article" date="2013" name="Genome Biol.">
        <title>Genome of Acanthamoeba castellanii highlights extensive lateral gene transfer and early evolution of tyrosine kinase signaling.</title>
        <authorList>
            <person name="Clarke M."/>
            <person name="Lohan A.J."/>
            <person name="Liu B."/>
            <person name="Lagkouvardos I."/>
            <person name="Roy S."/>
            <person name="Zafar N."/>
            <person name="Bertelli C."/>
            <person name="Schilde C."/>
            <person name="Kianianmomeni A."/>
            <person name="Burglin T.R."/>
            <person name="Frech C."/>
            <person name="Turcotte B."/>
            <person name="Kopec K.O."/>
            <person name="Synnott J.M."/>
            <person name="Choo C."/>
            <person name="Paponov I."/>
            <person name="Finkler A."/>
            <person name="Soon Heng Tan C."/>
            <person name="Hutchins A.P."/>
            <person name="Weinmeier T."/>
            <person name="Rattei T."/>
            <person name="Chu J.S."/>
            <person name="Gimenez G."/>
            <person name="Irimia M."/>
            <person name="Rigden D.J."/>
            <person name="Fitzpatrick D.A."/>
            <person name="Lorenzo-Morales J."/>
            <person name="Bateman A."/>
            <person name="Chiu C.H."/>
            <person name="Tang P."/>
            <person name="Hegemann P."/>
            <person name="Fromm H."/>
            <person name="Raoult D."/>
            <person name="Greub G."/>
            <person name="Miranda-Saavedra D."/>
            <person name="Chen N."/>
            <person name="Nash P."/>
            <person name="Ginger M.L."/>
            <person name="Horn M."/>
            <person name="Schaap P."/>
            <person name="Caler L."/>
            <person name="Loftus B."/>
        </authorList>
    </citation>
    <scope>NUCLEOTIDE SEQUENCE [LARGE SCALE GENOMIC DNA]</scope>
    <source>
        <strain evidence="8 9">Neff</strain>
    </source>
</reference>
<dbReference type="STRING" id="1257118.L8H524"/>
<gene>
    <name evidence="8" type="ORF">ACA1_307500</name>
</gene>
<keyword evidence="4 8" id="KW-0808">Transferase</keyword>
<keyword evidence="9" id="KW-1185">Reference proteome</keyword>
<dbReference type="GO" id="GO:0008483">
    <property type="term" value="F:transaminase activity"/>
    <property type="evidence" value="ECO:0007669"/>
    <property type="project" value="UniProtKB-KW"/>
</dbReference>
<dbReference type="FunFam" id="3.90.1150.10:FF:000010">
    <property type="entry name" value="Alanine aminotransferase 2"/>
    <property type="match status" value="1"/>
</dbReference>
<dbReference type="Pfam" id="PF00155">
    <property type="entry name" value="Aminotran_1_2"/>
    <property type="match status" value="1"/>
</dbReference>
<dbReference type="CDD" id="cd00609">
    <property type="entry name" value="AAT_like"/>
    <property type="match status" value="1"/>
</dbReference>
<dbReference type="OMA" id="FGFECPP"/>
<organism evidence="8 9">
    <name type="scientific">Acanthamoeba castellanii (strain ATCC 30010 / Neff)</name>
    <dbReference type="NCBI Taxonomy" id="1257118"/>
    <lineage>
        <taxon>Eukaryota</taxon>
        <taxon>Amoebozoa</taxon>
        <taxon>Discosea</taxon>
        <taxon>Longamoebia</taxon>
        <taxon>Centramoebida</taxon>
        <taxon>Acanthamoebidae</taxon>
        <taxon>Acanthamoeba</taxon>
    </lineage>
</organism>
<dbReference type="SUPFAM" id="SSF53383">
    <property type="entry name" value="PLP-dependent transferases"/>
    <property type="match status" value="1"/>
</dbReference>
<dbReference type="GO" id="GO:0042853">
    <property type="term" value="P:L-alanine catabolic process"/>
    <property type="evidence" value="ECO:0007669"/>
    <property type="project" value="UniProtKB-UniPathway"/>
</dbReference>
<comment type="subunit">
    <text evidence="2">Homodimer.</text>
</comment>